<comment type="caution">
    <text evidence="2">The sequence shown here is derived from an EMBL/GenBank/DDBJ whole genome shotgun (WGS) entry which is preliminary data.</text>
</comment>
<dbReference type="HOGENOM" id="CLU_2599501_0_0_11"/>
<gene>
    <name evidence="2" type="ORF">BN381_130082</name>
</gene>
<dbReference type="Proteomes" id="UP000018291">
    <property type="component" value="Unassembled WGS sequence"/>
</dbReference>
<evidence type="ECO:0000313" key="2">
    <source>
        <dbReference type="EMBL" id="CCM62524.1"/>
    </source>
</evidence>
<sequence length="79" mass="7985">MLRSSSLTGRDTQPDETRAPRVVGKPAGGVGTRSSGTVVVSVEGSCALTLATYRLTIESGAQANSVVVAEPITAIGGRI</sequence>
<protein>
    <submittedName>
        <fullName evidence="2">Uncharacterized protein</fullName>
    </submittedName>
</protein>
<keyword evidence="3" id="KW-1185">Reference proteome</keyword>
<evidence type="ECO:0000313" key="3">
    <source>
        <dbReference type="Proteomes" id="UP000018291"/>
    </source>
</evidence>
<feature type="region of interest" description="Disordered" evidence="1">
    <location>
        <begin position="1"/>
        <end position="35"/>
    </location>
</feature>
<dbReference type="AlphaFoldDB" id="R4YWF9"/>
<name>R4YWF9_9ACTN</name>
<proteinExistence type="predicted"/>
<evidence type="ECO:0000256" key="1">
    <source>
        <dbReference type="SAM" id="MobiDB-lite"/>
    </source>
</evidence>
<organism evidence="2 3">
    <name type="scientific">Candidatus Neomicrothrix parvicella RN1</name>
    <dbReference type="NCBI Taxonomy" id="1229780"/>
    <lineage>
        <taxon>Bacteria</taxon>
        <taxon>Bacillati</taxon>
        <taxon>Actinomycetota</taxon>
        <taxon>Acidimicrobiia</taxon>
        <taxon>Acidimicrobiales</taxon>
        <taxon>Microthrixaceae</taxon>
        <taxon>Candidatus Neomicrothrix</taxon>
    </lineage>
</organism>
<dbReference type="EMBL" id="CANL01000005">
    <property type="protein sequence ID" value="CCM62524.1"/>
    <property type="molecule type" value="Genomic_DNA"/>
</dbReference>
<feature type="compositionally biased region" description="Polar residues" evidence="1">
    <location>
        <begin position="1"/>
        <end position="11"/>
    </location>
</feature>
<accession>R4YWF9</accession>
<reference evidence="2 3" key="1">
    <citation type="journal article" date="2013" name="ISME J.">
        <title>Metabolic model for the filamentous 'Candidatus Microthrix parvicella' based on genomic and metagenomic analyses.</title>
        <authorList>
            <person name="Jon McIlroy S."/>
            <person name="Kristiansen R."/>
            <person name="Albertsen M."/>
            <person name="Michael Karst S."/>
            <person name="Rossetti S."/>
            <person name="Lund Nielsen J."/>
            <person name="Tandoi V."/>
            <person name="James Seviour R."/>
            <person name="Nielsen P.H."/>
        </authorList>
    </citation>
    <scope>NUCLEOTIDE SEQUENCE [LARGE SCALE GENOMIC DNA]</scope>
    <source>
        <strain evidence="2 3">RN1</strain>
    </source>
</reference>